<feature type="binding site" evidence="7">
    <location>
        <begin position="153"/>
        <end position="157"/>
    </location>
    <ligand>
        <name>NADP(+)</name>
        <dbReference type="ChEBI" id="CHEBI:58349"/>
    </ligand>
</feature>
<evidence type="ECO:0000256" key="5">
    <source>
        <dbReference type="ARBA" id="ARBA00048508"/>
    </source>
</evidence>
<evidence type="ECO:0000313" key="11">
    <source>
        <dbReference type="Proteomes" id="UP000030652"/>
    </source>
</evidence>
<name>A0A0B0EAV8_9BACT</name>
<evidence type="ECO:0000256" key="7">
    <source>
        <dbReference type="PIRSR" id="PIRSR611284-2"/>
    </source>
</evidence>
<comment type="pathway">
    <text evidence="8">Lipid metabolism; fatty acid biosynthesis.</text>
</comment>
<keyword evidence="8" id="KW-0444">Lipid biosynthesis</keyword>
<dbReference type="PROSITE" id="PS00061">
    <property type="entry name" value="ADH_SHORT"/>
    <property type="match status" value="1"/>
</dbReference>
<evidence type="ECO:0000256" key="2">
    <source>
        <dbReference type="ARBA" id="ARBA00006484"/>
    </source>
</evidence>
<keyword evidence="3 7" id="KW-0521">NADP</keyword>
<dbReference type="EMBL" id="JRYO01000265">
    <property type="protein sequence ID" value="KHE90402.1"/>
    <property type="molecule type" value="Genomic_DNA"/>
</dbReference>
<feature type="binding site" evidence="7">
    <location>
        <position position="186"/>
    </location>
    <ligand>
        <name>NADP(+)</name>
        <dbReference type="ChEBI" id="CHEBI:58349"/>
    </ligand>
</feature>
<dbReference type="InterPro" id="IPR057326">
    <property type="entry name" value="KR_dom"/>
</dbReference>
<comment type="catalytic activity">
    <reaction evidence="5 8">
        <text>a (3R)-hydroxyacyl-[ACP] + NADP(+) = a 3-oxoacyl-[ACP] + NADPH + H(+)</text>
        <dbReference type="Rhea" id="RHEA:17397"/>
        <dbReference type="Rhea" id="RHEA-COMP:9916"/>
        <dbReference type="Rhea" id="RHEA-COMP:9945"/>
        <dbReference type="ChEBI" id="CHEBI:15378"/>
        <dbReference type="ChEBI" id="CHEBI:57783"/>
        <dbReference type="ChEBI" id="CHEBI:58349"/>
        <dbReference type="ChEBI" id="CHEBI:78776"/>
        <dbReference type="ChEBI" id="CHEBI:78827"/>
        <dbReference type="EC" id="1.1.1.100"/>
    </reaction>
</comment>
<dbReference type="NCBIfam" id="NF005559">
    <property type="entry name" value="PRK07231.1"/>
    <property type="match status" value="1"/>
</dbReference>
<evidence type="ECO:0000256" key="8">
    <source>
        <dbReference type="RuleBase" id="RU366074"/>
    </source>
</evidence>
<evidence type="ECO:0000256" key="3">
    <source>
        <dbReference type="ARBA" id="ARBA00022857"/>
    </source>
</evidence>
<dbReference type="GO" id="GO:0006633">
    <property type="term" value="P:fatty acid biosynthetic process"/>
    <property type="evidence" value="ECO:0007669"/>
    <property type="project" value="UniProtKB-UniPathway"/>
</dbReference>
<dbReference type="InterPro" id="IPR050259">
    <property type="entry name" value="SDR"/>
</dbReference>
<evidence type="ECO:0000256" key="4">
    <source>
        <dbReference type="ARBA" id="ARBA00023002"/>
    </source>
</evidence>
<comment type="subunit">
    <text evidence="8">Homotetramer.</text>
</comment>
<dbReference type="PRINTS" id="PR00081">
    <property type="entry name" value="GDHRDH"/>
</dbReference>
<evidence type="ECO:0000256" key="6">
    <source>
        <dbReference type="PIRSR" id="PIRSR611284-1"/>
    </source>
</evidence>
<dbReference type="FunFam" id="3.40.50.720:FF:000115">
    <property type="entry name" value="3-oxoacyl-[acyl-carrier-protein] reductase FabG"/>
    <property type="match status" value="1"/>
</dbReference>
<keyword evidence="8" id="KW-0276">Fatty acid metabolism</keyword>
<proteinExistence type="inferred from homology"/>
<feature type="binding site" evidence="7">
    <location>
        <begin position="10"/>
        <end position="13"/>
    </location>
    <ligand>
        <name>NADP(+)</name>
        <dbReference type="ChEBI" id="CHEBI:58349"/>
    </ligand>
</feature>
<comment type="function">
    <text evidence="1 8">Catalyzes the NADPH-dependent reduction of beta-ketoacyl-ACP substrates to beta-hydroxyacyl-ACP products, the first reductive step in the elongation cycle of fatty acid biosynthesis.</text>
</comment>
<keyword evidence="8" id="KW-0443">Lipid metabolism</keyword>
<dbReference type="InterPro" id="IPR020904">
    <property type="entry name" value="Sc_DH/Rdtase_CS"/>
</dbReference>
<protein>
    <recommendedName>
        <fullName evidence="8">3-oxoacyl-[acyl-carrier-protein] reductase</fullName>
        <ecNumber evidence="8">1.1.1.100</ecNumber>
    </recommendedName>
</protein>
<dbReference type="SUPFAM" id="SSF51735">
    <property type="entry name" value="NAD(P)-binding Rossmann-fold domains"/>
    <property type="match status" value="1"/>
</dbReference>
<dbReference type="Pfam" id="PF13561">
    <property type="entry name" value="adh_short_C2"/>
    <property type="match status" value="1"/>
</dbReference>
<dbReference type="UniPathway" id="UPA00094"/>
<dbReference type="GO" id="GO:0051287">
    <property type="term" value="F:NAD binding"/>
    <property type="evidence" value="ECO:0007669"/>
    <property type="project" value="UniProtKB-UniRule"/>
</dbReference>
<dbReference type="InterPro" id="IPR002347">
    <property type="entry name" value="SDR_fam"/>
</dbReference>
<organism evidence="10 11">
    <name type="scientific">Candidatus Scalindua brodae</name>
    <dbReference type="NCBI Taxonomy" id="237368"/>
    <lineage>
        <taxon>Bacteria</taxon>
        <taxon>Pseudomonadati</taxon>
        <taxon>Planctomycetota</taxon>
        <taxon>Candidatus Brocadiia</taxon>
        <taxon>Candidatus Brocadiales</taxon>
        <taxon>Candidatus Scalinduaceae</taxon>
        <taxon>Candidatus Scalindua</taxon>
    </lineage>
</organism>
<sequence>MSNKTAIVTGGTRGIGKAIVLELAKGGCNVAFNYSKSDDLANELVKEIEALGVKAMAKKADVSDFESAKDMVKEVKDEFGQIDYLVNNAGITRDKLLAMMKEEDWDDVINVNLKSVYNFSKAVIMTMIKQKRGNILNITSVSGIAGVAGQTNYSASKAGMIGFTKALAKEVGKAKINVNAIACGFIETDMTSELPEEYKKKMTDMTALKRFGTTDDVAKVAKFLLSDDANYITGQVLSLDGGLAL</sequence>
<feature type="domain" description="Ketoreductase" evidence="9">
    <location>
        <begin position="4"/>
        <end position="189"/>
    </location>
</feature>
<dbReference type="Gene3D" id="3.40.50.720">
    <property type="entry name" value="NAD(P)-binding Rossmann-like Domain"/>
    <property type="match status" value="1"/>
</dbReference>
<dbReference type="PRINTS" id="PR00080">
    <property type="entry name" value="SDRFAMILY"/>
</dbReference>
<keyword evidence="8" id="KW-0275">Fatty acid biosynthesis</keyword>
<dbReference type="AlphaFoldDB" id="A0A0B0EAV8"/>
<feature type="binding site" evidence="7">
    <location>
        <position position="88"/>
    </location>
    <ligand>
        <name>NADP(+)</name>
        <dbReference type="ChEBI" id="CHEBI:58349"/>
    </ligand>
</feature>
<comment type="similarity">
    <text evidence="2 8">Belongs to the short-chain dehydrogenases/reductases (SDR) family.</text>
</comment>
<dbReference type="GO" id="GO:0004316">
    <property type="term" value="F:3-oxoacyl-[acyl-carrier-protein] reductase (NADPH) activity"/>
    <property type="evidence" value="ECO:0007669"/>
    <property type="project" value="UniProtKB-UniRule"/>
</dbReference>
<dbReference type="PANTHER" id="PTHR42879">
    <property type="entry name" value="3-OXOACYL-(ACYL-CARRIER-PROTEIN) REDUCTASE"/>
    <property type="match status" value="1"/>
</dbReference>
<dbReference type="PATRIC" id="fig|237368.3.peg.4194"/>
<dbReference type="PANTHER" id="PTHR42879:SF2">
    <property type="entry name" value="3-OXOACYL-[ACYL-CARRIER-PROTEIN] REDUCTASE FABG"/>
    <property type="match status" value="1"/>
</dbReference>
<dbReference type="InterPro" id="IPR011284">
    <property type="entry name" value="3oxo_ACP_reduc"/>
</dbReference>
<keyword evidence="4 8" id="KW-0560">Oxidoreductase</keyword>
<dbReference type="CDD" id="cd05333">
    <property type="entry name" value="BKR_SDR_c"/>
    <property type="match status" value="1"/>
</dbReference>
<feature type="active site" description="Proton acceptor" evidence="6">
    <location>
        <position position="153"/>
    </location>
</feature>
<dbReference type="EC" id="1.1.1.100" evidence="8"/>
<dbReference type="eggNOG" id="COG1028">
    <property type="taxonomic scope" value="Bacteria"/>
</dbReference>
<dbReference type="InterPro" id="IPR036291">
    <property type="entry name" value="NAD(P)-bd_dom_sf"/>
</dbReference>
<accession>A0A0B0EAV8</accession>
<dbReference type="NCBIfam" id="TIGR01830">
    <property type="entry name" value="3oxo_ACP_reduc"/>
    <property type="match status" value="1"/>
</dbReference>
<evidence type="ECO:0000313" key="10">
    <source>
        <dbReference type="EMBL" id="KHE90402.1"/>
    </source>
</evidence>
<gene>
    <name evidence="10" type="ORF">SCABRO_03899</name>
</gene>
<comment type="caution">
    <text evidence="10">The sequence shown here is derived from an EMBL/GenBank/DDBJ whole genome shotgun (WGS) entry which is preliminary data.</text>
</comment>
<evidence type="ECO:0000259" key="9">
    <source>
        <dbReference type="SMART" id="SM00822"/>
    </source>
</evidence>
<reference evidence="10 11" key="1">
    <citation type="submission" date="2014-10" db="EMBL/GenBank/DDBJ databases">
        <title>Draft genome of anammox bacterium scalindua brodae, obtained using differential coverage binning of sequence data from two enrichment reactors.</title>
        <authorList>
            <person name="Speth D.R."/>
            <person name="Russ L."/>
            <person name="Kartal B."/>
            <person name="Op den Camp H.J."/>
            <person name="Dutilh B.E."/>
            <person name="Jetten M.S."/>
        </authorList>
    </citation>
    <scope>NUCLEOTIDE SEQUENCE [LARGE SCALE GENOMIC DNA]</scope>
    <source>
        <strain evidence="10">RU1</strain>
    </source>
</reference>
<dbReference type="SMART" id="SM00822">
    <property type="entry name" value="PKS_KR"/>
    <property type="match status" value="1"/>
</dbReference>
<dbReference type="NCBIfam" id="NF009466">
    <property type="entry name" value="PRK12826.1-2"/>
    <property type="match status" value="1"/>
</dbReference>
<dbReference type="Proteomes" id="UP000030652">
    <property type="component" value="Unassembled WGS sequence"/>
</dbReference>
<evidence type="ECO:0000256" key="1">
    <source>
        <dbReference type="ARBA" id="ARBA00002607"/>
    </source>
</evidence>